<dbReference type="AlphaFoldDB" id="A0A2C5ZH14"/>
<feature type="transmembrane region" description="Helical" evidence="2">
    <location>
        <begin position="541"/>
        <end position="564"/>
    </location>
</feature>
<evidence type="ECO:0000256" key="2">
    <source>
        <dbReference type="SAM" id="Phobius"/>
    </source>
</evidence>
<dbReference type="PANTHER" id="PTHR34502:SF6">
    <property type="entry name" value="DUF6594 DOMAIN-CONTAINING PROTEIN"/>
    <property type="match status" value="1"/>
</dbReference>
<comment type="caution">
    <text evidence="4">The sequence shown here is derived from an EMBL/GenBank/DDBJ whole genome shotgun (WGS) entry which is preliminary data.</text>
</comment>
<feature type="compositionally biased region" description="Basic and acidic residues" evidence="1">
    <location>
        <begin position="24"/>
        <end position="37"/>
    </location>
</feature>
<feature type="transmembrane region" description="Helical" evidence="2">
    <location>
        <begin position="570"/>
        <end position="589"/>
    </location>
</feature>
<feature type="compositionally biased region" description="Low complexity" evidence="1">
    <location>
        <begin position="201"/>
        <end position="216"/>
    </location>
</feature>
<evidence type="ECO:0000313" key="4">
    <source>
        <dbReference type="EMBL" id="PHH79163.1"/>
    </source>
</evidence>
<dbReference type="PANTHER" id="PTHR34502">
    <property type="entry name" value="DUF6594 DOMAIN-CONTAINING PROTEIN-RELATED"/>
    <property type="match status" value="1"/>
</dbReference>
<organism evidence="4 5">
    <name type="scientific">Ophiocordyceps australis</name>
    <dbReference type="NCBI Taxonomy" id="1399860"/>
    <lineage>
        <taxon>Eukaryota</taxon>
        <taxon>Fungi</taxon>
        <taxon>Dikarya</taxon>
        <taxon>Ascomycota</taxon>
        <taxon>Pezizomycotina</taxon>
        <taxon>Sordariomycetes</taxon>
        <taxon>Hypocreomycetidae</taxon>
        <taxon>Hypocreales</taxon>
        <taxon>Ophiocordycipitaceae</taxon>
        <taxon>Ophiocordyceps</taxon>
    </lineage>
</organism>
<feature type="region of interest" description="Disordered" evidence="1">
    <location>
        <begin position="195"/>
        <end position="258"/>
    </location>
</feature>
<feature type="compositionally biased region" description="Polar residues" evidence="1">
    <location>
        <begin position="1"/>
        <end position="23"/>
    </location>
</feature>
<dbReference type="InterPro" id="IPR046529">
    <property type="entry name" value="DUF6594"/>
</dbReference>
<feature type="region of interest" description="Disordered" evidence="1">
    <location>
        <begin position="1"/>
        <end position="171"/>
    </location>
</feature>
<evidence type="ECO:0000259" key="3">
    <source>
        <dbReference type="Pfam" id="PF20237"/>
    </source>
</evidence>
<dbReference type="OrthoDB" id="5416037at2759"/>
<dbReference type="EMBL" id="NJEU01000195">
    <property type="protein sequence ID" value="PHH79163.1"/>
    <property type="molecule type" value="Genomic_DNA"/>
</dbReference>
<feature type="compositionally biased region" description="Basic and acidic residues" evidence="1">
    <location>
        <begin position="217"/>
        <end position="226"/>
    </location>
</feature>
<evidence type="ECO:0000256" key="1">
    <source>
        <dbReference type="SAM" id="MobiDB-lite"/>
    </source>
</evidence>
<feature type="transmembrane region" description="Helical" evidence="2">
    <location>
        <begin position="513"/>
        <end position="534"/>
    </location>
</feature>
<feature type="compositionally biased region" description="Polar residues" evidence="1">
    <location>
        <begin position="112"/>
        <end position="124"/>
    </location>
</feature>
<reference evidence="4 5" key="1">
    <citation type="submission" date="2017-06" db="EMBL/GenBank/DDBJ databases">
        <title>Ant-infecting Ophiocordyceps genomes reveal a high diversity of potential behavioral manipulation genes and a possible major role for enterotoxins.</title>
        <authorList>
            <person name="De Bekker C."/>
            <person name="Evans H.C."/>
            <person name="Brachmann A."/>
            <person name="Hughes D.P."/>
        </authorList>
    </citation>
    <scope>NUCLEOTIDE SEQUENCE [LARGE SCALE GENOMIC DNA]</scope>
    <source>
        <strain evidence="4 5">1348a</strain>
    </source>
</reference>
<name>A0A2C5ZH14_9HYPO</name>
<keyword evidence="2" id="KW-1133">Transmembrane helix</keyword>
<keyword evidence="5" id="KW-1185">Reference proteome</keyword>
<dbReference type="Proteomes" id="UP000224854">
    <property type="component" value="Unassembled WGS sequence"/>
</dbReference>
<accession>A0A2C5ZH14</accession>
<keyword evidence="2" id="KW-0472">Membrane</keyword>
<evidence type="ECO:0000313" key="5">
    <source>
        <dbReference type="Proteomes" id="UP000224854"/>
    </source>
</evidence>
<sequence length="590" mass="63383">METQLESSANTGTSTPESAVSASQHDETCSRVDKDVATETQNHTTKTDPPESSESNAVKSGPLSPLLSPKTLDHGRPRAATVEECSDHGEPRPPATWTPSLSSEASRRSCLATPTTPRTAQLSMTSETTVTQTPHTTEKRSETTGAGPLERRPSSSTFDSPRRHPKRPSALDFLVADSVTGIPRAALETAYRRAEMGASHASPARSVLSRRPSLSREISRPVDSKTHHATWPSSSRTGPSRAVSMPSHHAPSVFPQPHTPLRPGTATLPAANMAFSYPASSVSHAGWALGKTPMSGYQLVAAKLVGGLGGPPVVPAYRRFEALNHRLLLYMQADLVDLESDLRDLDAQDTAERAYGAIPASRRHERWTNSILTQQRAEILGQIGYKLQQYNKVLSSMRKLQQPPPPPLADVHAYKSWLVSSRLIAEDETRFLDETEDLVSLAHHHPDPAPNNSFMADGTATPMPPPRLADPIPASSLPLPSTKQAGELHASPTLDCAARTAQPQARDALQKQLSQLVLAMCIALFVPVAMFTVISSFAGRITVVLVVEAIVAMALLQSRLVLLLDGASSNWLLSASIYFGAMAAVAGLLC</sequence>
<dbReference type="Pfam" id="PF20237">
    <property type="entry name" value="DUF6594"/>
    <property type="match status" value="1"/>
</dbReference>
<proteinExistence type="predicted"/>
<keyword evidence="2" id="KW-0812">Transmembrane</keyword>
<feature type="compositionally biased region" description="Low complexity" evidence="1">
    <location>
        <begin position="125"/>
        <end position="135"/>
    </location>
</feature>
<protein>
    <recommendedName>
        <fullName evidence="3">DUF6594 domain-containing protein</fullName>
    </recommendedName>
</protein>
<gene>
    <name evidence="4" type="ORF">CDD82_2558</name>
</gene>
<feature type="domain" description="DUF6594" evidence="3">
    <location>
        <begin position="297"/>
        <end position="578"/>
    </location>
</feature>